<evidence type="ECO:0000313" key="1">
    <source>
        <dbReference type="EMBL" id="PKR57480.1"/>
    </source>
</evidence>
<name>A0A2N3L468_9PROT</name>
<keyword evidence="2" id="KW-1185">Reference proteome</keyword>
<accession>A0A2N3L468</accession>
<dbReference type="Proteomes" id="UP000233332">
    <property type="component" value="Unassembled WGS sequence"/>
</dbReference>
<evidence type="ECO:0000313" key="2">
    <source>
        <dbReference type="Proteomes" id="UP000233332"/>
    </source>
</evidence>
<dbReference type="AlphaFoldDB" id="A0A2N3L468"/>
<organism evidence="1 2">
    <name type="scientific">Thalassospira lohafexi</name>
    <dbReference type="NCBI Taxonomy" id="744227"/>
    <lineage>
        <taxon>Bacteria</taxon>
        <taxon>Pseudomonadati</taxon>
        <taxon>Pseudomonadota</taxon>
        <taxon>Alphaproteobacteria</taxon>
        <taxon>Rhodospirillales</taxon>
        <taxon>Thalassospiraceae</taxon>
        <taxon>Thalassospira</taxon>
    </lineage>
</organism>
<dbReference type="EMBL" id="NXGX01000006">
    <property type="protein sequence ID" value="PKR57480.1"/>
    <property type="molecule type" value="Genomic_DNA"/>
</dbReference>
<protein>
    <submittedName>
        <fullName evidence="1">Uncharacterized protein</fullName>
    </submittedName>
</protein>
<dbReference type="RefSeq" id="WP_101303763.1">
    <property type="nucleotide sequence ID" value="NZ_NXGX01000006.1"/>
</dbReference>
<gene>
    <name evidence="1" type="ORF">COO92_16190</name>
</gene>
<proteinExistence type="predicted"/>
<reference evidence="1 2" key="1">
    <citation type="submission" date="2017-09" db="EMBL/GenBank/DDBJ databases">
        <title>Biodiversity and function of Thalassospira species in the particle-attached aromatic-hydrocarbon-degrading consortia from the surface seawater of the China South Sea.</title>
        <authorList>
            <person name="Dong C."/>
            <person name="Lai Q."/>
            <person name="Shao Z."/>
        </authorList>
    </citation>
    <scope>NUCLEOTIDE SEQUENCE [LARGE SCALE GENOMIC DNA]</scope>
    <source>
        <strain evidence="1 2">139Z-12</strain>
    </source>
</reference>
<sequence length="116" mass="12507">MTKPEISFEMRKALIAAAHANNIDGPRGRALLVIQTWNGCGTEYVPHRHVVLVAGRYIPVAGAVDIANEILLNADLGTHRIDYPGAKYQSPWLNGANDNTPLAGTRPVRADHMGGV</sequence>
<comment type="caution">
    <text evidence="1">The sequence shown here is derived from an EMBL/GenBank/DDBJ whole genome shotgun (WGS) entry which is preliminary data.</text>
</comment>